<proteinExistence type="predicted"/>
<keyword evidence="1" id="KW-0813">Transport</keyword>
<feature type="compositionally biased region" description="Pro residues" evidence="4">
    <location>
        <begin position="1"/>
        <end position="26"/>
    </location>
</feature>
<dbReference type="PROSITE" id="PS00211">
    <property type="entry name" value="ABC_TRANSPORTER_1"/>
    <property type="match status" value="1"/>
</dbReference>
<dbReference type="SUPFAM" id="SSF52540">
    <property type="entry name" value="P-loop containing nucleoside triphosphate hydrolases"/>
    <property type="match status" value="1"/>
</dbReference>
<evidence type="ECO:0000256" key="1">
    <source>
        <dbReference type="ARBA" id="ARBA00022448"/>
    </source>
</evidence>
<dbReference type="Proteomes" id="UP000594637">
    <property type="component" value="Chromosome"/>
</dbReference>
<organism evidence="6 7">
    <name type="scientific">Actinomyces respiraculi</name>
    <dbReference type="NCBI Taxonomy" id="2744574"/>
    <lineage>
        <taxon>Bacteria</taxon>
        <taxon>Bacillati</taxon>
        <taxon>Actinomycetota</taxon>
        <taxon>Actinomycetes</taxon>
        <taxon>Actinomycetales</taxon>
        <taxon>Actinomycetaceae</taxon>
        <taxon>Actinomyces</taxon>
    </lineage>
</organism>
<keyword evidence="3 6" id="KW-0067">ATP-binding</keyword>
<evidence type="ECO:0000256" key="3">
    <source>
        <dbReference type="ARBA" id="ARBA00022840"/>
    </source>
</evidence>
<dbReference type="PANTHER" id="PTHR42734">
    <property type="entry name" value="METAL TRANSPORT SYSTEM ATP-BINDING PROTEIN TM_0124-RELATED"/>
    <property type="match status" value="1"/>
</dbReference>
<keyword evidence="7" id="KW-1185">Reference proteome</keyword>
<reference evidence="6 7" key="1">
    <citation type="submission" date="2020-11" db="EMBL/GenBank/DDBJ databases">
        <title>Actinomyces sp. ZJ750.</title>
        <authorList>
            <person name="Zhou J."/>
        </authorList>
    </citation>
    <scope>NUCLEOTIDE SEQUENCE [LARGE SCALE GENOMIC DNA]</scope>
    <source>
        <strain evidence="6 7">ZJ750</strain>
    </source>
</reference>
<dbReference type="PROSITE" id="PS50893">
    <property type="entry name" value="ABC_TRANSPORTER_2"/>
    <property type="match status" value="1"/>
</dbReference>
<evidence type="ECO:0000256" key="2">
    <source>
        <dbReference type="ARBA" id="ARBA00022741"/>
    </source>
</evidence>
<dbReference type="InterPro" id="IPR003439">
    <property type="entry name" value="ABC_transporter-like_ATP-bd"/>
</dbReference>
<dbReference type="InterPro" id="IPR050153">
    <property type="entry name" value="Metal_Ion_Import_ABC"/>
</dbReference>
<dbReference type="AlphaFoldDB" id="A0A7T0PX39"/>
<sequence length="332" mass="35506">MAPHPPPLVRWRPTTPPPPRPAPAVHPPACCGRAAPPSSSPSGCLPRCWPAATARSPASSARPASGRTHRTPSALTPTSRRTRVTATSDEQLPLEVHGLAVDLGGRTVLRDVDLEVRPGELVGLIGPNGAGKTTLLRAVLGLTPRRAGTVTTADATPSVGYVPQRHEFAWEFPLTVREAVMSALTLRLGLISRPRLKHQQAVERALGRVRMRNLADRPVGELSGGQRQRVLVARALALSPKLLLLDEPFTGLDMPTQEMLGDLFRELAHEGCAVLMTTHDLVAARAQCDRLYLVAGTVIASGTPADLSSPDPWVRTFRLREGNPLLTALGVS</sequence>
<dbReference type="InterPro" id="IPR027417">
    <property type="entry name" value="P-loop_NTPase"/>
</dbReference>
<dbReference type="SMART" id="SM00382">
    <property type="entry name" value="AAA"/>
    <property type="match status" value="1"/>
</dbReference>
<dbReference type="KEGG" id="arep:ID810_11000"/>
<dbReference type="CDD" id="cd03235">
    <property type="entry name" value="ABC_Metallic_Cations"/>
    <property type="match status" value="1"/>
</dbReference>
<evidence type="ECO:0000256" key="4">
    <source>
        <dbReference type="SAM" id="MobiDB-lite"/>
    </source>
</evidence>
<feature type="domain" description="ABC transporter" evidence="5">
    <location>
        <begin position="94"/>
        <end position="320"/>
    </location>
</feature>
<name>A0A7T0PX39_9ACTO</name>
<gene>
    <name evidence="6" type="ORF">ID810_11000</name>
</gene>
<protein>
    <submittedName>
        <fullName evidence="6">Anchored repeat-type ABC transporter ATP-binding subunit</fullName>
    </submittedName>
</protein>
<feature type="compositionally biased region" description="Polar residues" evidence="4">
    <location>
        <begin position="71"/>
        <end position="87"/>
    </location>
</feature>
<dbReference type="Pfam" id="PF00005">
    <property type="entry name" value="ABC_tran"/>
    <property type="match status" value="1"/>
</dbReference>
<evidence type="ECO:0000259" key="5">
    <source>
        <dbReference type="PROSITE" id="PS50893"/>
    </source>
</evidence>
<dbReference type="GO" id="GO:0016887">
    <property type="term" value="F:ATP hydrolysis activity"/>
    <property type="evidence" value="ECO:0007669"/>
    <property type="project" value="InterPro"/>
</dbReference>
<dbReference type="InterPro" id="IPR017871">
    <property type="entry name" value="ABC_transporter-like_CS"/>
</dbReference>
<dbReference type="EMBL" id="CP063989">
    <property type="protein sequence ID" value="QPL05230.1"/>
    <property type="molecule type" value="Genomic_DNA"/>
</dbReference>
<dbReference type="InterPro" id="IPR003593">
    <property type="entry name" value="AAA+_ATPase"/>
</dbReference>
<accession>A0A7T0PX39</accession>
<dbReference type="NCBIfam" id="TIGR03771">
    <property type="entry name" value="anch_rpt_ABC"/>
    <property type="match status" value="1"/>
</dbReference>
<dbReference type="InterPro" id="IPR022508">
    <property type="entry name" value="ABC_trspt_anch-rpt_ATP-bd"/>
</dbReference>
<evidence type="ECO:0000313" key="7">
    <source>
        <dbReference type="Proteomes" id="UP000594637"/>
    </source>
</evidence>
<dbReference type="Gene3D" id="3.40.50.300">
    <property type="entry name" value="P-loop containing nucleotide triphosphate hydrolases"/>
    <property type="match status" value="1"/>
</dbReference>
<dbReference type="GO" id="GO:0005524">
    <property type="term" value="F:ATP binding"/>
    <property type="evidence" value="ECO:0007669"/>
    <property type="project" value="UniProtKB-KW"/>
</dbReference>
<evidence type="ECO:0000313" key="6">
    <source>
        <dbReference type="EMBL" id="QPL05230.1"/>
    </source>
</evidence>
<feature type="region of interest" description="Disordered" evidence="4">
    <location>
        <begin position="1"/>
        <end position="87"/>
    </location>
</feature>
<feature type="compositionally biased region" description="Low complexity" evidence="4">
    <location>
        <begin position="27"/>
        <end position="66"/>
    </location>
</feature>
<keyword evidence="2" id="KW-0547">Nucleotide-binding</keyword>